<protein>
    <submittedName>
        <fullName evidence="1">Methyl-accepting chemotaxis factor, putative</fullName>
    </submittedName>
</protein>
<sequence>MCMAPFTYVKRATDARTLQRLLNSERHALPETIKFVAVRALGTKHGNVLTQSDVKTVHSQIQYTDKRLGYNRDRLELATVIQERVAHTSVDDWAPSAIITVSYYLAKAGIPLWSHTEDIFRRKVAQNDGLNVLDIWQALWLSNVCKIDIDIDLLKHYIDTNAKLLFRSARCKNVSSVLNALSAFNKALDGKTLEFLARHCMLKQRDITSLKDISNFCNALATQLSIYNKAKVDCADTEGHRPRDPGDNISNSLREIAYAAIEDSISRIEAGCQDIEGMTDVLDAMVKVNESTPSGGGHSRRIEQMQQLVNQIDKCLQKSIALEQADRQDLEALKKFAKRNAEPRILKVVLRCLVQAGLWHMPLVSNIIDLYRKKPERWSARGNAEVLRAAAYYSVHWKPASDIAKHITERHIYNIYRHIDPGETLVDACVLAAQNNTEECYRLVARVLEEQIHHRDLWLALLLIQLCPGIYDVIPLRTVAKVARRLECVKGCMPVHAHTPKDILDTEIHDAYSAQYKRFSDICQVKLE</sequence>
<evidence type="ECO:0000313" key="1">
    <source>
        <dbReference type="EMBL" id="GFE52991.1"/>
    </source>
</evidence>
<name>A0A9W5WTN4_BABOV</name>
<comment type="caution">
    <text evidence="1">The sequence shown here is derived from an EMBL/GenBank/DDBJ whole genome shotgun (WGS) entry which is preliminary data.</text>
</comment>
<dbReference type="OrthoDB" id="366067at2759"/>
<organism evidence="1 2">
    <name type="scientific">Babesia ovis</name>
    <dbReference type="NCBI Taxonomy" id="5869"/>
    <lineage>
        <taxon>Eukaryota</taxon>
        <taxon>Sar</taxon>
        <taxon>Alveolata</taxon>
        <taxon>Apicomplexa</taxon>
        <taxon>Aconoidasida</taxon>
        <taxon>Piroplasmida</taxon>
        <taxon>Babesiidae</taxon>
        <taxon>Babesia</taxon>
    </lineage>
</organism>
<dbReference type="AlphaFoldDB" id="A0A9W5WTN4"/>
<gene>
    <name evidence="1" type="ORF">BaOVIS_003950</name>
</gene>
<evidence type="ECO:0000313" key="2">
    <source>
        <dbReference type="Proteomes" id="UP001057455"/>
    </source>
</evidence>
<dbReference type="EMBL" id="BLIY01000003">
    <property type="protein sequence ID" value="GFE52991.1"/>
    <property type="molecule type" value="Genomic_DNA"/>
</dbReference>
<proteinExistence type="predicted"/>
<accession>A0A9W5WTN4</accession>
<keyword evidence="2" id="KW-1185">Reference proteome</keyword>
<reference evidence="1" key="1">
    <citation type="submission" date="2019-12" db="EMBL/GenBank/DDBJ databases">
        <title>Genome sequence of Babesia ovis.</title>
        <authorList>
            <person name="Yamagishi J."/>
            <person name="Sevinc F."/>
            <person name="Xuan X."/>
        </authorList>
    </citation>
    <scope>NUCLEOTIDE SEQUENCE</scope>
    <source>
        <strain evidence="1">Selcuk</strain>
    </source>
</reference>
<dbReference type="Proteomes" id="UP001057455">
    <property type="component" value="Unassembled WGS sequence"/>
</dbReference>